<dbReference type="Proteomes" id="UP000054248">
    <property type="component" value="Unassembled WGS sequence"/>
</dbReference>
<reference evidence="2 3" key="1">
    <citation type="submission" date="2014-04" db="EMBL/GenBank/DDBJ databases">
        <authorList>
            <consortium name="DOE Joint Genome Institute"/>
            <person name="Kuo A."/>
            <person name="Girlanda M."/>
            <person name="Perotto S."/>
            <person name="Kohler A."/>
            <person name="Nagy L.G."/>
            <person name="Floudas D."/>
            <person name="Copeland A."/>
            <person name="Barry K.W."/>
            <person name="Cichocki N."/>
            <person name="Veneault-Fourrey C."/>
            <person name="LaButti K."/>
            <person name="Lindquist E.A."/>
            <person name="Lipzen A."/>
            <person name="Lundell T."/>
            <person name="Morin E."/>
            <person name="Murat C."/>
            <person name="Sun H."/>
            <person name="Tunlid A."/>
            <person name="Henrissat B."/>
            <person name="Grigoriev I.V."/>
            <person name="Hibbett D.S."/>
            <person name="Martin F."/>
            <person name="Nordberg H.P."/>
            <person name="Cantor M.N."/>
            <person name="Hua S.X."/>
        </authorList>
    </citation>
    <scope>NUCLEOTIDE SEQUENCE [LARGE SCALE GENOMIC DNA]</scope>
    <source>
        <strain evidence="2 3">MUT 4182</strain>
    </source>
</reference>
<accession>A0A0C3LEM2</accession>
<proteinExistence type="predicted"/>
<dbReference type="HOGENOM" id="CLU_1428965_0_0_1"/>
<dbReference type="EMBL" id="KN822955">
    <property type="protein sequence ID" value="KIO32353.1"/>
    <property type="molecule type" value="Genomic_DNA"/>
</dbReference>
<keyword evidence="3" id="KW-1185">Reference proteome</keyword>
<feature type="region of interest" description="Disordered" evidence="1">
    <location>
        <begin position="148"/>
        <end position="190"/>
    </location>
</feature>
<name>A0A0C3LEM2_9AGAM</name>
<evidence type="ECO:0000313" key="3">
    <source>
        <dbReference type="Proteomes" id="UP000054248"/>
    </source>
</evidence>
<evidence type="ECO:0000256" key="1">
    <source>
        <dbReference type="SAM" id="MobiDB-lite"/>
    </source>
</evidence>
<sequence length="190" mass="21157">MPETKKPVELVFDPDIPECLINGLDRYADTLQEAQLDDDVLRQTERAMGDLSWLPSKFKLREETTVLTVFTSIVIVPVQGLCEVIGVNTDYGQDPKVANLNPEHAWNVDEEPVIIFEHKNPAVLCFHSPALVLALILHSRKDGLALEYQPLGPNDATTTEVHDEEDEDLESGSQDPAPHNPADQQDDPIL</sequence>
<dbReference type="AlphaFoldDB" id="A0A0C3LEM2"/>
<protein>
    <submittedName>
        <fullName evidence="2">Uncharacterized protein</fullName>
    </submittedName>
</protein>
<reference evidence="3" key="2">
    <citation type="submission" date="2015-01" db="EMBL/GenBank/DDBJ databases">
        <title>Evolutionary Origins and Diversification of the Mycorrhizal Mutualists.</title>
        <authorList>
            <consortium name="DOE Joint Genome Institute"/>
            <consortium name="Mycorrhizal Genomics Consortium"/>
            <person name="Kohler A."/>
            <person name="Kuo A."/>
            <person name="Nagy L.G."/>
            <person name="Floudas D."/>
            <person name="Copeland A."/>
            <person name="Barry K.W."/>
            <person name="Cichocki N."/>
            <person name="Veneault-Fourrey C."/>
            <person name="LaButti K."/>
            <person name="Lindquist E.A."/>
            <person name="Lipzen A."/>
            <person name="Lundell T."/>
            <person name="Morin E."/>
            <person name="Murat C."/>
            <person name="Riley R."/>
            <person name="Ohm R."/>
            <person name="Sun H."/>
            <person name="Tunlid A."/>
            <person name="Henrissat B."/>
            <person name="Grigoriev I.V."/>
            <person name="Hibbett D.S."/>
            <person name="Martin F."/>
        </authorList>
    </citation>
    <scope>NUCLEOTIDE SEQUENCE [LARGE SCALE GENOMIC DNA]</scope>
    <source>
        <strain evidence="3">MUT 4182</strain>
    </source>
</reference>
<gene>
    <name evidence="2" type="ORF">M407DRAFT_214311</name>
</gene>
<dbReference type="OrthoDB" id="10467872at2759"/>
<evidence type="ECO:0000313" key="2">
    <source>
        <dbReference type="EMBL" id="KIO32353.1"/>
    </source>
</evidence>
<organism evidence="2 3">
    <name type="scientific">Tulasnella calospora MUT 4182</name>
    <dbReference type="NCBI Taxonomy" id="1051891"/>
    <lineage>
        <taxon>Eukaryota</taxon>
        <taxon>Fungi</taxon>
        <taxon>Dikarya</taxon>
        <taxon>Basidiomycota</taxon>
        <taxon>Agaricomycotina</taxon>
        <taxon>Agaricomycetes</taxon>
        <taxon>Cantharellales</taxon>
        <taxon>Tulasnellaceae</taxon>
        <taxon>Tulasnella</taxon>
    </lineage>
</organism>